<keyword evidence="2" id="KW-0407">Ion channel</keyword>
<protein>
    <submittedName>
        <fullName evidence="2">Amiloride-sensitive sodium channel subunit alpha-like</fullName>
    </submittedName>
</protein>
<evidence type="ECO:0000313" key="2">
    <source>
        <dbReference type="EMBL" id="OQR79329.1"/>
    </source>
</evidence>
<sequence length="231" mass="25994">MSQLIADLGGCLGLYIGVSVISLMEFSEHFMRCLGFGCKRVAVPMARRYRKVLVPKFLRRRSTRRMAVPVPVQPARPDLSLPPPAPDDGANDGVFSGLSRRRPTYFPHGADIVAAGRPVQATLTAADSAHRSRARADPPAYSRPASVLRDTERTQMVHVEAHGDDQVRTRERPPLIIMRNWPRRSDSSFHEIQQTRQRLEELAKPGTREPLLRAIVDRIATPPHEERELEN</sequence>
<evidence type="ECO:0000256" key="1">
    <source>
        <dbReference type="SAM" id="MobiDB-lite"/>
    </source>
</evidence>
<dbReference type="GO" id="GO:0034220">
    <property type="term" value="P:monoatomic ion transmembrane transport"/>
    <property type="evidence" value="ECO:0007669"/>
    <property type="project" value="UniProtKB-KW"/>
</dbReference>
<dbReference type="AlphaFoldDB" id="A0A1V9Y0S3"/>
<reference evidence="2 3" key="1">
    <citation type="journal article" date="2017" name="Gigascience">
        <title>Draft genome of the honey bee ectoparasitic mite, Tropilaelaps mercedesae, is shaped by the parasitic life history.</title>
        <authorList>
            <person name="Dong X."/>
            <person name="Armstrong S.D."/>
            <person name="Xia D."/>
            <person name="Makepeace B.L."/>
            <person name="Darby A.C."/>
            <person name="Kadowaki T."/>
        </authorList>
    </citation>
    <scope>NUCLEOTIDE SEQUENCE [LARGE SCALE GENOMIC DNA]</scope>
    <source>
        <strain evidence="2">Wuxi-XJTLU</strain>
    </source>
</reference>
<keyword evidence="2" id="KW-0813">Transport</keyword>
<dbReference type="Gene3D" id="1.10.287.770">
    <property type="entry name" value="YojJ-like"/>
    <property type="match status" value="1"/>
</dbReference>
<gene>
    <name evidence="2" type="ORF">BIW11_05813</name>
</gene>
<keyword evidence="2" id="KW-0406">Ion transport</keyword>
<comment type="caution">
    <text evidence="2">The sequence shown here is derived from an EMBL/GenBank/DDBJ whole genome shotgun (WGS) entry which is preliminary data.</text>
</comment>
<accession>A0A1V9Y0S3</accession>
<feature type="region of interest" description="Disordered" evidence="1">
    <location>
        <begin position="73"/>
        <end position="96"/>
    </location>
</feature>
<name>A0A1V9Y0S3_9ACAR</name>
<dbReference type="InParanoid" id="A0A1V9Y0S3"/>
<keyword evidence="3" id="KW-1185">Reference proteome</keyword>
<evidence type="ECO:0000313" key="3">
    <source>
        <dbReference type="Proteomes" id="UP000192247"/>
    </source>
</evidence>
<organism evidence="2 3">
    <name type="scientific">Tropilaelaps mercedesae</name>
    <dbReference type="NCBI Taxonomy" id="418985"/>
    <lineage>
        <taxon>Eukaryota</taxon>
        <taxon>Metazoa</taxon>
        <taxon>Ecdysozoa</taxon>
        <taxon>Arthropoda</taxon>
        <taxon>Chelicerata</taxon>
        <taxon>Arachnida</taxon>
        <taxon>Acari</taxon>
        <taxon>Parasitiformes</taxon>
        <taxon>Mesostigmata</taxon>
        <taxon>Gamasina</taxon>
        <taxon>Dermanyssoidea</taxon>
        <taxon>Laelapidae</taxon>
        <taxon>Tropilaelaps</taxon>
    </lineage>
</organism>
<proteinExistence type="predicted"/>
<dbReference type="OrthoDB" id="10064773at2759"/>
<dbReference type="Proteomes" id="UP000192247">
    <property type="component" value="Unassembled WGS sequence"/>
</dbReference>
<dbReference type="EMBL" id="MNPL01001245">
    <property type="protein sequence ID" value="OQR79329.1"/>
    <property type="molecule type" value="Genomic_DNA"/>
</dbReference>